<reference evidence="2 3" key="1">
    <citation type="submission" date="2017-06" db="EMBL/GenBank/DDBJ databases">
        <title>Ant-infecting Ophiocordyceps genomes reveal a high diversity of potential behavioral manipulation genes and a possible major role for enterotoxins.</title>
        <authorList>
            <person name="De Bekker C."/>
            <person name="Evans H.C."/>
            <person name="Brachmann A."/>
            <person name="Hughes D.P."/>
        </authorList>
    </citation>
    <scope>NUCLEOTIDE SEQUENCE [LARGE SCALE GENOMIC DNA]</scope>
    <source>
        <strain evidence="2 3">Map16</strain>
    </source>
</reference>
<evidence type="ECO:0000313" key="3">
    <source>
        <dbReference type="Proteomes" id="UP000226431"/>
    </source>
</evidence>
<accession>A0A2C5ZKL3</accession>
<proteinExistence type="predicted"/>
<comment type="caution">
    <text evidence="2">The sequence shown here is derived from an EMBL/GenBank/DDBJ whole genome shotgun (WGS) entry which is preliminary data.</text>
</comment>
<keyword evidence="3" id="KW-1185">Reference proteome</keyword>
<name>A0A2C5ZKL3_9HYPO</name>
<dbReference type="AlphaFoldDB" id="A0A2C5ZKL3"/>
<feature type="signal peptide" evidence="1">
    <location>
        <begin position="1"/>
        <end position="19"/>
    </location>
</feature>
<evidence type="ECO:0000256" key="1">
    <source>
        <dbReference type="SAM" id="SignalP"/>
    </source>
</evidence>
<feature type="chain" id="PRO_5012225847" description="Cell wall protein" evidence="1">
    <location>
        <begin position="20"/>
        <end position="171"/>
    </location>
</feature>
<dbReference type="Proteomes" id="UP000226431">
    <property type="component" value="Unassembled WGS sequence"/>
</dbReference>
<dbReference type="EMBL" id="NJES01000030">
    <property type="protein sequence ID" value="PHH79944.1"/>
    <property type="molecule type" value="Genomic_DNA"/>
</dbReference>
<sequence length="171" mass="18527">MRFLSTTLALTALLTPTLAESNLFTSLSKVTDLLKATDESVTSWPGTISTAPELLQRAESMVGGLHESLDVFKKAATLTSEDTKLLTDELAKAALQSRKLADNLVASKEKFAQIPLGQDIAAMLVKDVADRVLEYKAAIEEKIPVINQRLSDSLEIAMSSLEDATSSFQKQ</sequence>
<dbReference type="OrthoDB" id="10359642at2759"/>
<dbReference type="InterPro" id="IPR021054">
    <property type="entry name" value="Cell_wall_mannoprotein_1"/>
</dbReference>
<evidence type="ECO:0000313" key="2">
    <source>
        <dbReference type="EMBL" id="PHH79944.1"/>
    </source>
</evidence>
<dbReference type="Pfam" id="PF12296">
    <property type="entry name" value="HsbA"/>
    <property type="match status" value="1"/>
</dbReference>
<keyword evidence="1" id="KW-0732">Signal</keyword>
<gene>
    <name evidence="2" type="ORF">CDD80_3396</name>
</gene>
<protein>
    <recommendedName>
        <fullName evidence="4">Cell wall protein</fullName>
    </recommendedName>
</protein>
<evidence type="ECO:0008006" key="4">
    <source>
        <dbReference type="Google" id="ProtNLM"/>
    </source>
</evidence>
<organism evidence="2 3">
    <name type="scientific">Ophiocordyceps camponoti-rufipedis</name>
    <dbReference type="NCBI Taxonomy" id="2004952"/>
    <lineage>
        <taxon>Eukaryota</taxon>
        <taxon>Fungi</taxon>
        <taxon>Dikarya</taxon>
        <taxon>Ascomycota</taxon>
        <taxon>Pezizomycotina</taxon>
        <taxon>Sordariomycetes</taxon>
        <taxon>Hypocreomycetidae</taxon>
        <taxon>Hypocreales</taxon>
        <taxon>Ophiocordycipitaceae</taxon>
        <taxon>Ophiocordyceps</taxon>
    </lineage>
</organism>